<evidence type="ECO:0008006" key="4">
    <source>
        <dbReference type="Google" id="ProtNLM"/>
    </source>
</evidence>
<dbReference type="Proteomes" id="UP001218423">
    <property type="component" value="Chromosome"/>
</dbReference>
<reference evidence="2" key="1">
    <citation type="submission" date="2023-03" db="EMBL/GenBank/DDBJ databases">
        <title>Aeromonas caviae strain AC1520.</title>
        <authorList>
            <person name="Xie T."/>
            <person name="Zhang Q."/>
            <person name="Deng J."/>
            <person name="Li X."/>
        </authorList>
    </citation>
    <scope>NUCLEOTIDE SEQUENCE</scope>
    <source>
        <strain evidence="2">AC1520</strain>
    </source>
</reference>
<dbReference type="PANTHER" id="PTHR30203">
    <property type="entry name" value="OUTER MEMBRANE CATION EFFLUX PROTEIN"/>
    <property type="match status" value="1"/>
</dbReference>
<evidence type="ECO:0000256" key="1">
    <source>
        <dbReference type="ARBA" id="ARBA00007613"/>
    </source>
</evidence>
<gene>
    <name evidence="2" type="ORF">P5S46_20895</name>
</gene>
<dbReference type="PANTHER" id="PTHR30203:SF33">
    <property type="entry name" value="BLR4455 PROTEIN"/>
    <property type="match status" value="1"/>
</dbReference>
<protein>
    <recommendedName>
        <fullName evidence="4">TolC family protein</fullName>
    </recommendedName>
</protein>
<dbReference type="Gene3D" id="1.20.1600.10">
    <property type="entry name" value="Outer membrane efflux proteins (OEP)"/>
    <property type="match status" value="1"/>
</dbReference>
<name>A0AAJ5Z8N0_AERCA</name>
<dbReference type="Pfam" id="PF02321">
    <property type="entry name" value="OEP"/>
    <property type="match status" value="1"/>
</dbReference>
<dbReference type="SUPFAM" id="SSF56954">
    <property type="entry name" value="Outer membrane efflux proteins (OEP)"/>
    <property type="match status" value="1"/>
</dbReference>
<dbReference type="EMBL" id="CP120942">
    <property type="protein sequence ID" value="WFF98024.1"/>
    <property type="molecule type" value="Genomic_DNA"/>
</dbReference>
<proteinExistence type="inferred from homology"/>
<dbReference type="AlphaFoldDB" id="A0AAJ5Z8N0"/>
<comment type="similarity">
    <text evidence="1">Belongs to the outer membrane factor (OMF) (TC 1.B.17) family.</text>
</comment>
<dbReference type="InterPro" id="IPR010131">
    <property type="entry name" value="MdtP/NodT-like"/>
</dbReference>
<accession>A0AAJ5Z8N0</accession>
<evidence type="ECO:0000313" key="2">
    <source>
        <dbReference type="EMBL" id="WFF98024.1"/>
    </source>
</evidence>
<dbReference type="InterPro" id="IPR003423">
    <property type="entry name" value="OMP_efflux"/>
</dbReference>
<evidence type="ECO:0000313" key="3">
    <source>
        <dbReference type="Proteomes" id="UP001218423"/>
    </source>
</evidence>
<organism evidence="2 3">
    <name type="scientific">Aeromonas caviae</name>
    <name type="common">Aeromonas punctata</name>
    <dbReference type="NCBI Taxonomy" id="648"/>
    <lineage>
        <taxon>Bacteria</taxon>
        <taxon>Pseudomonadati</taxon>
        <taxon>Pseudomonadota</taxon>
        <taxon>Gammaproteobacteria</taxon>
        <taxon>Aeromonadales</taxon>
        <taxon>Aeromonadaceae</taxon>
        <taxon>Aeromonas</taxon>
    </lineage>
</organism>
<sequence length="73" mass="7803">MSFLDGKSLEPREGVDSYLAVLDAQRLLFSSQQQLVLNQLAQLNSEIDLYRALGGGWHTASVAPAAASADPEA</sequence>